<evidence type="ECO:0000313" key="10">
    <source>
        <dbReference type="Proteomes" id="UP000053890"/>
    </source>
</evidence>
<evidence type="ECO:0000256" key="8">
    <source>
        <dbReference type="SAM" id="MobiDB-lite"/>
    </source>
</evidence>
<keyword evidence="4 7" id="KW-0963">Cytoplasm</keyword>
<dbReference type="GO" id="GO:0008160">
    <property type="term" value="F:protein tyrosine phosphatase activator activity"/>
    <property type="evidence" value="ECO:0007669"/>
    <property type="project" value="TreeGrafter"/>
</dbReference>
<dbReference type="GO" id="GO:0005634">
    <property type="term" value="C:nucleus"/>
    <property type="evidence" value="ECO:0007669"/>
    <property type="project" value="TreeGrafter"/>
</dbReference>
<evidence type="ECO:0000313" key="9">
    <source>
        <dbReference type="EMBL" id="KPV74193.1"/>
    </source>
</evidence>
<keyword evidence="10" id="KW-1185">Reference proteome</keyword>
<dbReference type="OMA" id="HEAPHEQ"/>
<evidence type="ECO:0000256" key="5">
    <source>
        <dbReference type="ARBA" id="ARBA00023110"/>
    </source>
</evidence>
<dbReference type="STRING" id="578459.A0A194S0E0"/>
<feature type="compositionally biased region" description="Pro residues" evidence="8">
    <location>
        <begin position="381"/>
        <end position="390"/>
    </location>
</feature>
<accession>A0A194S0E0</accession>
<dbReference type="OrthoDB" id="16120at2759"/>
<comment type="similarity">
    <text evidence="3 7">Belongs to the PTPA-type PPIase family.</text>
</comment>
<keyword evidence="5 7" id="KW-0697">Rotamase</keyword>
<dbReference type="GO" id="GO:0003755">
    <property type="term" value="F:peptidyl-prolyl cis-trans isomerase activity"/>
    <property type="evidence" value="ECO:0007669"/>
    <property type="project" value="UniProtKB-KW"/>
</dbReference>
<feature type="compositionally biased region" description="Low complexity" evidence="8">
    <location>
        <begin position="391"/>
        <end position="410"/>
    </location>
</feature>
<dbReference type="SUPFAM" id="SSF140984">
    <property type="entry name" value="PTPA-like"/>
    <property type="match status" value="1"/>
</dbReference>
<evidence type="ECO:0000256" key="1">
    <source>
        <dbReference type="ARBA" id="ARBA00000971"/>
    </source>
</evidence>
<dbReference type="PANTHER" id="PTHR10012">
    <property type="entry name" value="SERINE/THREONINE-PROTEIN PHOSPHATASE 2A REGULATORY SUBUNIT B"/>
    <property type="match status" value="1"/>
</dbReference>
<gene>
    <name evidence="9" type="ORF">RHOBADRAFT_54046</name>
</gene>
<organism evidence="9 10">
    <name type="scientific">Rhodotorula graminis (strain WP1)</name>
    <dbReference type="NCBI Taxonomy" id="578459"/>
    <lineage>
        <taxon>Eukaryota</taxon>
        <taxon>Fungi</taxon>
        <taxon>Dikarya</taxon>
        <taxon>Basidiomycota</taxon>
        <taxon>Pucciniomycotina</taxon>
        <taxon>Microbotryomycetes</taxon>
        <taxon>Sporidiobolales</taxon>
        <taxon>Sporidiobolaceae</taxon>
        <taxon>Rhodotorula</taxon>
    </lineage>
</organism>
<feature type="compositionally biased region" description="Basic and acidic residues" evidence="8">
    <location>
        <begin position="421"/>
        <end position="434"/>
    </location>
</feature>
<feature type="compositionally biased region" description="Low complexity" evidence="8">
    <location>
        <begin position="361"/>
        <end position="380"/>
    </location>
</feature>
<dbReference type="PANTHER" id="PTHR10012:SF0">
    <property type="entry name" value="SERINE_THREONINE-PROTEIN PHOSPHATASE 2A ACTIVATOR"/>
    <property type="match status" value="1"/>
</dbReference>
<evidence type="ECO:0000256" key="2">
    <source>
        <dbReference type="ARBA" id="ARBA00004496"/>
    </source>
</evidence>
<name>A0A194S0E0_RHOGW</name>
<dbReference type="Gene3D" id="1.20.120.1150">
    <property type="match status" value="1"/>
</dbReference>
<dbReference type="AlphaFoldDB" id="A0A194S0E0"/>
<dbReference type="GO" id="GO:0007052">
    <property type="term" value="P:mitotic spindle organization"/>
    <property type="evidence" value="ECO:0007669"/>
    <property type="project" value="TreeGrafter"/>
</dbReference>
<feature type="compositionally biased region" description="Acidic residues" evidence="8">
    <location>
        <begin position="411"/>
        <end position="420"/>
    </location>
</feature>
<feature type="region of interest" description="Disordered" evidence="8">
    <location>
        <begin position="351"/>
        <end position="434"/>
    </location>
</feature>
<evidence type="ECO:0000256" key="6">
    <source>
        <dbReference type="ARBA" id="ARBA00023235"/>
    </source>
</evidence>
<dbReference type="EC" id="5.2.1.8" evidence="7"/>
<sequence length="434" mass="46928">MLTAPDLPTLDPLPSAAVDPPVRKIYAQPDLEHWLRSDAYDSIDRFIQRLRVASTHPVSEPLSKAVQHVVHLLGEAASWIQEPDASATPTSSRTAFVAWLDRLEHAAADLHRTLVVDPNHAIALPELRAHLVAAFGSPQRLDYGTGHELSFLAYLLVLRRVGLVSAADEPALTRRVFADYKTLIRKVQGGFKLEPAGKLGVWGLDEHGHLVYHFGASQARIHPSKRPASLLSPPNASPNRIAYLFLTTLLHLHDDPSRPASTSTDDEDAGLLRLYRAEVLDRLPVVQHLRFGAVLRWIDASNGAKLPSTGDGLDPAAQLALDDVLDQRVRDSGTVAPWALPALSGEVPAGEMLERLPSPPGSATGTSSPSRSPGRRASPALGPPPPPPVSYPQGGLLGSRRASRLSISASFDDEGEDEGREEARQGERERGEEA</sequence>
<dbReference type="InterPro" id="IPR037218">
    <property type="entry name" value="PTPA_sf"/>
</dbReference>
<dbReference type="RefSeq" id="XP_018270242.1">
    <property type="nucleotide sequence ID" value="XM_018417127.1"/>
</dbReference>
<dbReference type="Proteomes" id="UP000053890">
    <property type="component" value="Unassembled WGS sequence"/>
</dbReference>
<proteinExistence type="inferred from homology"/>
<comment type="subcellular location">
    <subcellularLocation>
        <location evidence="2 7">Cytoplasm</location>
    </subcellularLocation>
</comment>
<dbReference type="GeneID" id="28977575"/>
<protein>
    <recommendedName>
        <fullName evidence="7">Serine/threonine-protein phosphatase 2A activator</fullName>
        <ecNumber evidence="7">5.2.1.8</ecNumber>
    </recommendedName>
    <alternativeName>
        <fullName evidence="7">Phosphotyrosyl phosphatase activator</fullName>
    </alternativeName>
</protein>
<keyword evidence="6 7" id="KW-0413">Isomerase</keyword>
<dbReference type="Pfam" id="PF03095">
    <property type="entry name" value="PTPA"/>
    <property type="match status" value="1"/>
</dbReference>
<dbReference type="InterPro" id="IPR004327">
    <property type="entry name" value="Phstyr_phstse_ac"/>
</dbReference>
<evidence type="ECO:0000256" key="3">
    <source>
        <dbReference type="ARBA" id="ARBA00011019"/>
    </source>
</evidence>
<evidence type="ECO:0000256" key="7">
    <source>
        <dbReference type="RuleBase" id="RU361210"/>
    </source>
</evidence>
<reference evidence="9 10" key="1">
    <citation type="journal article" date="2015" name="Front. Microbiol.">
        <title>Genome sequence of the plant growth promoting endophytic yeast Rhodotorula graminis WP1.</title>
        <authorList>
            <person name="Firrincieli A."/>
            <person name="Otillar R."/>
            <person name="Salamov A."/>
            <person name="Schmutz J."/>
            <person name="Khan Z."/>
            <person name="Redman R.S."/>
            <person name="Fleck N.D."/>
            <person name="Lindquist E."/>
            <person name="Grigoriev I.V."/>
            <person name="Doty S.L."/>
        </authorList>
    </citation>
    <scope>NUCLEOTIDE SEQUENCE [LARGE SCALE GENOMIC DNA]</scope>
    <source>
        <strain evidence="9 10">WP1</strain>
    </source>
</reference>
<dbReference type="GO" id="GO:0005737">
    <property type="term" value="C:cytoplasm"/>
    <property type="evidence" value="ECO:0007669"/>
    <property type="project" value="UniProtKB-SubCell"/>
</dbReference>
<evidence type="ECO:0000256" key="4">
    <source>
        <dbReference type="ARBA" id="ARBA00022490"/>
    </source>
</evidence>
<dbReference type="InterPro" id="IPR043170">
    <property type="entry name" value="PTPA_C_lid"/>
</dbReference>
<comment type="function">
    <text evidence="7">PPIases accelerate the folding of proteins. It catalyzes the cis-trans isomerization of proline imidic peptide bonds in oligopeptides.</text>
</comment>
<comment type="catalytic activity">
    <reaction evidence="1 7">
        <text>[protein]-peptidylproline (omega=180) = [protein]-peptidylproline (omega=0)</text>
        <dbReference type="Rhea" id="RHEA:16237"/>
        <dbReference type="Rhea" id="RHEA-COMP:10747"/>
        <dbReference type="Rhea" id="RHEA-COMP:10748"/>
        <dbReference type="ChEBI" id="CHEBI:83833"/>
        <dbReference type="ChEBI" id="CHEBI:83834"/>
        <dbReference type="EC" id="5.2.1.8"/>
    </reaction>
</comment>
<dbReference type="GO" id="GO:0000159">
    <property type="term" value="C:protein phosphatase type 2A complex"/>
    <property type="evidence" value="ECO:0007669"/>
    <property type="project" value="TreeGrafter"/>
</dbReference>
<dbReference type="EMBL" id="KQ474080">
    <property type="protein sequence ID" value="KPV74193.1"/>
    <property type="molecule type" value="Genomic_DNA"/>
</dbReference>